<evidence type="ECO:0000259" key="18">
    <source>
        <dbReference type="PROSITE" id="PS50109"/>
    </source>
</evidence>
<keyword evidence="11" id="KW-0067">ATP-binding</keyword>
<evidence type="ECO:0000256" key="1">
    <source>
        <dbReference type="ARBA" id="ARBA00000085"/>
    </source>
</evidence>
<comment type="subcellular location">
    <subcellularLocation>
        <location evidence="2">Cell inner membrane</location>
        <topology evidence="2">Multi-pass membrane protein</topology>
    </subcellularLocation>
</comment>
<dbReference type="Pfam" id="PF02518">
    <property type="entry name" value="HATPase_c"/>
    <property type="match status" value="1"/>
</dbReference>
<evidence type="ECO:0000313" key="19">
    <source>
        <dbReference type="EMBL" id="PSH55858.1"/>
    </source>
</evidence>
<dbReference type="InterPro" id="IPR017055">
    <property type="entry name" value="Sig_transdc_His_kinase_DctB"/>
</dbReference>
<keyword evidence="20" id="KW-1185">Reference proteome</keyword>
<evidence type="ECO:0000256" key="17">
    <source>
        <dbReference type="SAM" id="Phobius"/>
    </source>
</evidence>
<keyword evidence="8 17" id="KW-0812">Transmembrane</keyword>
<dbReference type="PANTHER" id="PTHR43065:SF46">
    <property type="entry name" value="C4-DICARBOXYLATE TRANSPORT SENSOR PROTEIN DCTB"/>
    <property type="match status" value="1"/>
</dbReference>
<dbReference type="GO" id="GO:0005524">
    <property type="term" value="F:ATP binding"/>
    <property type="evidence" value="ECO:0007669"/>
    <property type="project" value="UniProtKB-KW"/>
</dbReference>
<dbReference type="AlphaFoldDB" id="A0A2P7ANS6"/>
<name>A0A2P7ANS6_9HYPH</name>
<keyword evidence="12 17" id="KW-1133">Transmembrane helix</keyword>
<keyword evidence="7" id="KW-0808">Transferase</keyword>
<evidence type="ECO:0000256" key="6">
    <source>
        <dbReference type="ARBA" id="ARBA00022553"/>
    </source>
</evidence>
<evidence type="ECO:0000256" key="14">
    <source>
        <dbReference type="ARBA" id="ARBA00023136"/>
    </source>
</evidence>
<dbReference type="InterPro" id="IPR036890">
    <property type="entry name" value="HATPase_C_sf"/>
</dbReference>
<dbReference type="FunFam" id="1.10.287.130:FF:000049">
    <property type="entry name" value="C4-dicarboxylate transport sensor protein DctB"/>
    <property type="match status" value="1"/>
</dbReference>
<keyword evidence="5" id="KW-0997">Cell inner membrane</keyword>
<dbReference type="SUPFAM" id="SSF55874">
    <property type="entry name" value="ATPase domain of HSP90 chaperone/DNA topoisomerase II/histidine kinase"/>
    <property type="match status" value="1"/>
</dbReference>
<dbReference type="PIRSF" id="PIRSF036431">
    <property type="entry name" value="STHK_DctB"/>
    <property type="match status" value="1"/>
</dbReference>
<evidence type="ECO:0000256" key="4">
    <source>
        <dbReference type="ARBA" id="ARBA00022475"/>
    </source>
</evidence>
<dbReference type="InterPro" id="IPR029151">
    <property type="entry name" value="Sensor-like_sf"/>
</dbReference>
<dbReference type="InterPro" id="IPR003661">
    <property type="entry name" value="HisK_dim/P_dom"/>
</dbReference>
<evidence type="ECO:0000256" key="10">
    <source>
        <dbReference type="ARBA" id="ARBA00022777"/>
    </source>
</evidence>
<evidence type="ECO:0000256" key="15">
    <source>
        <dbReference type="ARBA" id="ARBA00059004"/>
    </source>
</evidence>
<comment type="catalytic activity">
    <reaction evidence="1">
        <text>ATP + protein L-histidine = ADP + protein N-phospho-L-histidine.</text>
        <dbReference type="EC" id="2.7.13.3"/>
    </reaction>
</comment>
<keyword evidence="10 19" id="KW-0418">Kinase</keyword>
<keyword evidence="9" id="KW-0547">Nucleotide-binding</keyword>
<comment type="caution">
    <text evidence="19">The sequence shown here is derived from an EMBL/GenBank/DDBJ whole genome shotgun (WGS) entry which is preliminary data.</text>
</comment>
<dbReference type="Pfam" id="PF00512">
    <property type="entry name" value="HisKA"/>
    <property type="match status" value="1"/>
</dbReference>
<protein>
    <recommendedName>
        <fullName evidence="16">C4-dicarboxylate transport sensor protein DctB</fullName>
        <ecNumber evidence="3">2.7.13.3</ecNumber>
    </recommendedName>
</protein>
<dbReference type="GO" id="GO:0000155">
    <property type="term" value="F:phosphorelay sensor kinase activity"/>
    <property type="evidence" value="ECO:0007669"/>
    <property type="project" value="InterPro"/>
</dbReference>
<evidence type="ECO:0000256" key="12">
    <source>
        <dbReference type="ARBA" id="ARBA00022989"/>
    </source>
</evidence>
<keyword evidence="6" id="KW-0597">Phosphoprotein</keyword>
<dbReference type="InterPro" id="IPR005467">
    <property type="entry name" value="His_kinase_dom"/>
</dbReference>
<dbReference type="InterPro" id="IPR003594">
    <property type="entry name" value="HATPase_dom"/>
</dbReference>
<keyword evidence="14 17" id="KW-0472">Membrane</keyword>
<dbReference type="Gene3D" id="3.30.565.10">
    <property type="entry name" value="Histidine kinase-like ATPase, C-terminal domain"/>
    <property type="match status" value="1"/>
</dbReference>
<dbReference type="Gene3D" id="6.10.250.3020">
    <property type="match status" value="1"/>
</dbReference>
<comment type="function">
    <text evidence="15">Member of the two-component regulatory system DctB/DctD involved in the transport of C4-dicarboxylates. DctB functions as a membrane-associated protein kinase that phosphorylates DctD in response to environmental signals.</text>
</comment>
<dbReference type="PRINTS" id="PR00344">
    <property type="entry name" value="BCTRLSENSOR"/>
</dbReference>
<dbReference type="SUPFAM" id="SSF103190">
    <property type="entry name" value="Sensory domain-like"/>
    <property type="match status" value="1"/>
</dbReference>
<evidence type="ECO:0000256" key="11">
    <source>
        <dbReference type="ARBA" id="ARBA00022840"/>
    </source>
</evidence>
<dbReference type="SMART" id="SM00388">
    <property type="entry name" value="HisKA"/>
    <property type="match status" value="1"/>
</dbReference>
<evidence type="ECO:0000256" key="16">
    <source>
        <dbReference type="ARBA" id="ARBA00073143"/>
    </source>
</evidence>
<dbReference type="Proteomes" id="UP000241158">
    <property type="component" value="Unassembled WGS sequence"/>
</dbReference>
<accession>A0A2P7ANS6</accession>
<dbReference type="PROSITE" id="PS50109">
    <property type="entry name" value="HIS_KIN"/>
    <property type="match status" value="1"/>
</dbReference>
<keyword evidence="13" id="KW-0902">Two-component regulatory system</keyword>
<organism evidence="19 20">
    <name type="scientific">Phyllobacterium endophyticum</name>
    <dbReference type="NCBI Taxonomy" id="1149773"/>
    <lineage>
        <taxon>Bacteria</taxon>
        <taxon>Pseudomonadati</taxon>
        <taxon>Pseudomonadota</taxon>
        <taxon>Alphaproteobacteria</taxon>
        <taxon>Hyphomicrobiales</taxon>
        <taxon>Phyllobacteriaceae</taxon>
        <taxon>Phyllobacterium</taxon>
    </lineage>
</organism>
<evidence type="ECO:0000256" key="3">
    <source>
        <dbReference type="ARBA" id="ARBA00012438"/>
    </source>
</evidence>
<dbReference type="EMBL" id="PGGN01000004">
    <property type="protein sequence ID" value="PSH55858.1"/>
    <property type="molecule type" value="Genomic_DNA"/>
</dbReference>
<dbReference type="InterPro" id="IPR036097">
    <property type="entry name" value="HisK_dim/P_sf"/>
</dbReference>
<feature type="domain" description="Histidine kinase" evidence="18">
    <location>
        <begin position="417"/>
        <end position="627"/>
    </location>
</feature>
<keyword evidence="4" id="KW-1003">Cell membrane</keyword>
<dbReference type="OrthoDB" id="9805722at2"/>
<evidence type="ECO:0000256" key="2">
    <source>
        <dbReference type="ARBA" id="ARBA00004429"/>
    </source>
</evidence>
<dbReference type="CDD" id="cd00082">
    <property type="entry name" value="HisKA"/>
    <property type="match status" value="1"/>
</dbReference>
<dbReference type="SMART" id="SM00387">
    <property type="entry name" value="HATPase_c"/>
    <property type="match status" value="1"/>
</dbReference>
<evidence type="ECO:0000256" key="7">
    <source>
        <dbReference type="ARBA" id="ARBA00022679"/>
    </source>
</evidence>
<evidence type="ECO:0000256" key="9">
    <source>
        <dbReference type="ARBA" id="ARBA00022741"/>
    </source>
</evidence>
<dbReference type="SUPFAM" id="SSF47384">
    <property type="entry name" value="Homodimeric domain of signal transducing histidine kinase"/>
    <property type="match status" value="1"/>
</dbReference>
<evidence type="ECO:0000256" key="5">
    <source>
        <dbReference type="ARBA" id="ARBA00022519"/>
    </source>
</evidence>
<dbReference type="GO" id="GO:0005886">
    <property type="term" value="C:plasma membrane"/>
    <property type="evidence" value="ECO:0007669"/>
    <property type="project" value="UniProtKB-SubCell"/>
</dbReference>
<dbReference type="Gene3D" id="3.30.450.20">
    <property type="entry name" value="PAS domain"/>
    <property type="match status" value="2"/>
</dbReference>
<gene>
    <name evidence="19" type="ORF">CU100_19600</name>
</gene>
<dbReference type="InterPro" id="IPR004358">
    <property type="entry name" value="Sig_transdc_His_kin-like_C"/>
</dbReference>
<dbReference type="EC" id="2.7.13.3" evidence="3"/>
<reference evidence="20" key="1">
    <citation type="submission" date="2017-11" db="EMBL/GenBank/DDBJ databases">
        <authorList>
            <person name="Kuznetsova I."/>
            <person name="Sazanova A."/>
            <person name="Chirak E."/>
            <person name="Safronova V."/>
            <person name="Willems A."/>
        </authorList>
    </citation>
    <scope>NUCLEOTIDE SEQUENCE [LARGE SCALE GENOMIC DNA]</scope>
    <source>
        <strain evidence="20">PEPV15</strain>
    </source>
</reference>
<dbReference type="PANTHER" id="PTHR43065">
    <property type="entry name" value="SENSOR HISTIDINE KINASE"/>
    <property type="match status" value="1"/>
</dbReference>
<sequence length="627" mass="68178">MCEFRHNAVMESRLAMRPESGPWAVSNGRVAQLVYAAVAVAVVAGAFFIANEYGRNRAYETLEVRARSAAELNAVLLRTVLEKQRSLPFVLAQDRDVIGALTTRSDSLLQLVDRKLESLVGETRSSVIYLLNADGLTLASSNWREPTSFVGTNYSFRPYYTRAVAAGSAEHYALGTVSKRPGLYISKRVDGPSGVLGVIVVKLEFDDLETDWRRNTDPSLVIDQRGIVLIASVPEWRFMTEGPILDSQMGPIRESLQFGDAPLAPLDIKPALPQGQPDIVQARLPGTAKAEEFVRVQTPVPTTSWKLQLLAPAAPAVAEAVRTAQLLALIVLAPLLALTAFFLRRRGLALRRARAQEAARLELERRVAERTEDLSTAHAELVMQVEERQKMETKLQTVQQDLVQANRLAILGQVTAGVAHEINQPVAAIRAYADNAETFLGRNQIDSAKGNLKAIAGLTERIGGITEELRTFARKGTGDTGPISVSDVIEGALLLLGSRFRQRAGQIITQAPPPDIKVHGNRIRLEQVLINLMQNALEATEGGPASRISVRTAVTDGDVHLIVSDNGPGIPEAVMRALFTPFNTSKERGLGLGLVICHDIVADYGGRIEVRSTSAGTEFTVHLPRAS</sequence>
<feature type="transmembrane region" description="Helical" evidence="17">
    <location>
        <begin position="33"/>
        <end position="50"/>
    </location>
</feature>
<evidence type="ECO:0000256" key="13">
    <source>
        <dbReference type="ARBA" id="ARBA00023012"/>
    </source>
</evidence>
<proteinExistence type="predicted"/>
<dbReference type="Gene3D" id="1.10.287.130">
    <property type="match status" value="1"/>
</dbReference>
<evidence type="ECO:0000256" key="8">
    <source>
        <dbReference type="ARBA" id="ARBA00022692"/>
    </source>
</evidence>
<feature type="transmembrane region" description="Helical" evidence="17">
    <location>
        <begin position="324"/>
        <end position="343"/>
    </location>
</feature>
<evidence type="ECO:0000313" key="20">
    <source>
        <dbReference type="Proteomes" id="UP000241158"/>
    </source>
</evidence>